<dbReference type="EMBL" id="GBRH01174542">
    <property type="protein sequence ID" value="JAE23354.1"/>
    <property type="molecule type" value="Transcribed_RNA"/>
</dbReference>
<protein>
    <submittedName>
        <fullName evidence="1">Uncharacterized protein</fullName>
    </submittedName>
</protein>
<sequence>MGDGHPGCHLPGMGALFRTNSYLSRGFYTIGRWCYTVLSYTIQKE</sequence>
<proteinExistence type="predicted"/>
<accession>A0A0A9GIU9</accession>
<organism evidence="1">
    <name type="scientific">Arundo donax</name>
    <name type="common">Giant reed</name>
    <name type="synonym">Donax arundinaceus</name>
    <dbReference type="NCBI Taxonomy" id="35708"/>
    <lineage>
        <taxon>Eukaryota</taxon>
        <taxon>Viridiplantae</taxon>
        <taxon>Streptophyta</taxon>
        <taxon>Embryophyta</taxon>
        <taxon>Tracheophyta</taxon>
        <taxon>Spermatophyta</taxon>
        <taxon>Magnoliopsida</taxon>
        <taxon>Liliopsida</taxon>
        <taxon>Poales</taxon>
        <taxon>Poaceae</taxon>
        <taxon>PACMAD clade</taxon>
        <taxon>Arundinoideae</taxon>
        <taxon>Arundineae</taxon>
        <taxon>Arundo</taxon>
    </lineage>
</organism>
<name>A0A0A9GIU9_ARUDO</name>
<reference evidence="1" key="1">
    <citation type="submission" date="2014-09" db="EMBL/GenBank/DDBJ databases">
        <authorList>
            <person name="Magalhaes I.L.F."/>
            <person name="Oliveira U."/>
            <person name="Santos F.R."/>
            <person name="Vidigal T.H.D.A."/>
            <person name="Brescovit A.D."/>
            <person name="Santos A.J."/>
        </authorList>
    </citation>
    <scope>NUCLEOTIDE SEQUENCE</scope>
    <source>
        <tissue evidence="1">Shoot tissue taken approximately 20 cm above the soil surface</tissue>
    </source>
</reference>
<evidence type="ECO:0000313" key="1">
    <source>
        <dbReference type="EMBL" id="JAE23354.1"/>
    </source>
</evidence>
<reference evidence="1" key="2">
    <citation type="journal article" date="2015" name="Data Brief">
        <title>Shoot transcriptome of the giant reed, Arundo donax.</title>
        <authorList>
            <person name="Barrero R.A."/>
            <person name="Guerrero F.D."/>
            <person name="Moolhuijzen P."/>
            <person name="Goolsby J.A."/>
            <person name="Tidwell J."/>
            <person name="Bellgard S.E."/>
            <person name="Bellgard M.I."/>
        </authorList>
    </citation>
    <scope>NUCLEOTIDE SEQUENCE</scope>
    <source>
        <tissue evidence="1">Shoot tissue taken approximately 20 cm above the soil surface</tissue>
    </source>
</reference>
<dbReference type="AlphaFoldDB" id="A0A0A9GIU9"/>